<evidence type="ECO:0000313" key="2">
    <source>
        <dbReference type="Proteomes" id="UP000004508"/>
    </source>
</evidence>
<proteinExistence type="predicted"/>
<dbReference type="AlphaFoldDB" id="D6TR86"/>
<organism evidence="1 2">
    <name type="scientific">Ktedonobacter racemifer DSM 44963</name>
    <dbReference type="NCBI Taxonomy" id="485913"/>
    <lineage>
        <taxon>Bacteria</taxon>
        <taxon>Bacillati</taxon>
        <taxon>Chloroflexota</taxon>
        <taxon>Ktedonobacteria</taxon>
        <taxon>Ktedonobacterales</taxon>
        <taxon>Ktedonobacteraceae</taxon>
        <taxon>Ktedonobacter</taxon>
    </lineage>
</organism>
<reference evidence="1 2" key="1">
    <citation type="journal article" date="2011" name="Stand. Genomic Sci.">
        <title>Non-contiguous finished genome sequence and contextual data of the filamentous soil bacterium Ktedonobacter racemifer type strain (SOSP1-21).</title>
        <authorList>
            <person name="Chang Y.J."/>
            <person name="Land M."/>
            <person name="Hauser L."/>
            <person name="Chertkov O."/>
            <person name="Del Rio T.G."/>
            <person name="Nolan M."/>
            <person name="Copeland A."/>
            <person name="Tice H."/>
            <person name="Cheng J.F."/>
            <person name="Lucas S."/>
            <person name="Han C."/>
            <person name="Goodwin L."/>
            <person name="Pitluck S."/>
            <person name="Ivanova N."/>
            <person name="Ovchinikova G."/>
            <person name="Pati A."/>
            <person name="Chen A."/>
            <person name="Palaniappan K."/>
            <person name="Mavromatis K."/>
            <person name="Liolios K."/>
            <person name="Brettin T."/>
            <person name="Fiebig A."/>
            <person name="Rohde M."/>
            <person name="Abt B."/>
            <person name="Goker M."/>
            <person name="Detter J.C."/>
            <person name="Woyke T."/>
            <person name="Bristow J."/>
            <person name="Eisen J.A."/>
            <person name="Markowitz V."/>
            <person name="Hugenholtz P."/>
            <person name="Kyrpides N.C."/>
            <person name="Klenk H.P."/>
            <person name="Lapidus A."/>
        </authorList>
    </citation>
    <scope>NUCLEOTIDE SEQUENCE [LARGE SCALE GENOMIC DNA]</scope>
    <source>
        <strain evidence="2">DSM 44963</strain>
    </source>
</reference>
<evidence type="ECO:0000313" key="1">
    <source>
        <dbReference type="EMBL" id="EFH87785.1"/>
    </source>
</evidence>
<comment type="caution">
    <text evidence="1">The sequence shown here is derived from an EMBL/GenBank/DDBJ whole genome shotgun (WGS) entry which is preliminary data.</text>
</comment>
<accession>D6TR86</accession>
<dbReference type="InParanoid" id="D6TR86"/>
<protein>
    <submittedName>
        <fullName evidence="1">Uncharacterized protein</fullName>
    </submittedName>
</protein>
<keyword evidence="2" id="KW-1185">Reference proteome</keyword>
<name>D6TR86_KTERA</name>
<sequence length="46" mass="5405">MAHMFAVRYPHAVEYLGTTTYPPHKLCATIFSVMTRYMFCKSNIYL</sequence>
<dbReference type="Proteomes" id="UP000004508">
    <property type="component" value="Unassembled WGS sequence"/>
</dbReference>
<dbReference type="STRING" id="485913.Krac_9134"/>
<gene>
    <name evidence="1" type="ORF">Krac_9134</name>
</gene>
<dbReference type="EMBL" id="ADVG01000002">
    <property type="protein sequence ID" value="EFH87785.1"/>
    <property type="molecule type" value="Genomic_DNA"/>
</dbReference>